<evidence type="ECO:0000313" key="2">
    <source>
        <dbReference type="EMBL" id="QQM67226.1"/>
    </source>
</evidence>
<reference evidence="2 3" key="1">
    <citation type="submission" date="2020-12" db="EMBL/GenBank/DDBJ databases">
        <authorList>
            <person name="Zhou J."/>
        </authorList>
    </citation>
    <scope>NUCLEOTIDE SEQUENCE [LARGE SCALE GENOMIC DNA]</scope>
    <source>
        <strain evidence="2 3">CCUG 61299</strain>
    </source>
</reference>
<dbReference type="KEGG" id="awe:JG540_09510"/>
<dbReference type="RefSeq" id="WP_200275620.1">
    <property type="nucleotide sequence ID" value="NZ_CP066802.1"/>
</dbReference>
<protein>
    <submittedName>
        <fullName evidence="2">ABC transporter permease subunit</fullName>
    </submittedName>
</protein>
<dbReference type="Pfam" id="PF12679">
    <property type="entry name" value="ABC2_membrane_2"/>
    <property type="match status" value="1"/>
</dbReference>
<sequence>MSLSAIFTVAVLELRQRVRSTRWRVMLVVWAIVLMLVTGGLSYLAGAYDDGAGNFAPLLYDLVVCFVLGIGLVVAPTLSASAINGDRADATLALLQATALRSREIVVGKLVAAWLAVLAFLAIAMPFLVTLMVYGGTSRRALLAHVIVLVVTLGAVCAVGLGCSAATARPSSSTVLTYLVVAVLVVGTPLALAVASPLVRSEQQQVTYKLDYASSTSQRQVCLPDPEVTTSQIMHEDRVWWVLAANPFMALGDISLRAPGPAAGSTWLSWSPLTVAGVTVNDLRRDEPEQVVVNPCDPQGLQVAEAATVAEAEPHLRFWPATLAVMLVLALWSTVSASRSLRTPVRRLHRGTRVA</sequence>
<feature type="transmembrane region" description="Helical" evidence="1">
    <location>
        <begin position="175"/>
        <end position="199"/>
    </location>
</feature>
<evidence type="ECO:0000313" key="3">
    <source>
        <dbReference type="Proteomes" id="UP000595895"/>
    </source>
</evidence>
<feature type="transmembrane region" description="Helical" evidence="1">
    <location>
        <begin position="111"/>
        <end position="136"/>
    </location>
</feature>
<keyword evidence="3" id="KW-1185">Reference proteome</keyword>
<dbReference type="PANTHER" id="PTHR43471:SF12">
    <property type="entry name" value="HYPOTHETICAL MEMBRANE PROTEIN, CONSERVED"/>
    <property type="match status" value="1"/>
</dbReference>
<organism evidence="2 3">
    <name type="scientific">Actinomyces weissii</name>
    <dbReference type="NCBI Taxonomy" id="675090"/>
    <lineage>
        <taxon>Bacteria</taxon>
        <taxon>Bacillati</taxon>
        <taxon>Actinomycetota</taxon>
        <taxon>Actinomycetes</taxon>
        <taxon>Actinomycetales</taxon>
        <taxon>Actinomycetaceae</taxon>
        <taxon>Actinomyces</taxon>
    </lineage>
</organism>
<dbReference type="EMBL" id="CP066802">
    <property type="protein sequence ID" value="QQM67226.1"/>
    <property type="molecule type" value="Genomic_DNA"/>
</dbReference>
<accession>A0A7T7M965</accession>
<keyword evidence="1" id="KW-0812">Transmembrane</keyword>
<dbReference type="Proteomes" id="UP000595895">
    <property type="component" value="Chromosome"/>
</dbReference>
<dbReference type="AlphaFoldDB" id="A0A7T7M965"/>
<keyword evidence="1" id="KW-0472">Membrane</keyword>
<feature type="transmembrane region" description="Helical" evidence="1">
    <location>
        <begin position="142"/>
        <end position="163"/>
    </location>
</feature>
<dbReference type="GO" id="GO:0140359">
    <property type="term" value="F:ABC-type transporter activity"/>
    <property type="evidence" value="ECO:0007669"/>
    <property type="project" value="InterPro"/>
</dbReference>
<feature type="transmembrane region" description="Helical" evidence="1">
    <location>
        <begin position="58"/>
        <end position="78"/>
    </location>
</feature>
<gene>
    <name evidence="2" type="ORF">JG540_09510</name>
</gene>
<feature type="transmembrane region" description="Helical" evidence="1">
    <location>
        <begin position="25"/>
        <end position="46"/>
    </location>
</feature>
<keyword evidence="1" id="KW-1133">Transmembrane helix</keyword>
<proteinExistence type="predicted"/>
<dbReference type="PANTHER" id="PTHR43471">
    <property type="entry name" value="ABC TRANSPORTER PERMEASE"/>
    <property type="match status" value="1"/>
</dbReference>
<evidence type="ECO:0000256" key="1">
    <source>
        <dbReference type="SAM" id="Phobius"/>
    </source>
</evidence>
<feature type="transmembrane region" description="Helical" evidence="1">
    <location>
        <begin position="318"/>
        <end position="337"/>
    </location>
</feature>
<dbReference type="GO" id="GO:0005886">
    <property type="term" value="C:plasma membrane"/>
    <property type="evidence" value="ECO:0007669"/>
    <property type="project" value="UniProtKB-SubCell"/>
</dbReference>
<name>A0A7T7M965_9ACTO</name>